<feature type="signal peptide" evidence="1">
    <location>
        <begin position="1"/>
        <end position="29"/>
    </location>
</feature>
<keyword evidence="1" id="KW-0732">Signal</keyword>
<evidence type="ECO:0000259" key="2">
    <source>
        <dbReference type="Pfam" id="PF07632"/>
    </source>
</evidence>
<keyword evidence="4" id="KW-1185">Reference proteome</keyword>
<protein>
    <submittedName>
        <fullName evidence="3">DUF1593 domain-containing protein</fullName>
    </submittedName>
</protein>
<dbReference type="EMBL" id="CP134536">
    <property type="protein sequence ID" value="WNH12351.1"/>
    <property type="molecule type" value="Genomic_DNA"/>
</dbReference>
<dbReference type="Pfam" id="PF07632">
    <property type="entry name" value="Sde182_NH-like"/>
    <property type="match status" value="1"/>
</dbReference>
<proteinExistence type="predicted"/>
<name>A0ABY9Y2A3_9FLAO</name>
<evidence type="ECO:0000256" key="1">
    <source>
        <dbReference type="SAM" id="SignalP"/>
    </source>
</evidence>
<feature type="chain" id="PRO_5045072947" evidence="1">
    <location>
        <begin position="30"/>
        <end position="118"/>
    </location>
</feature>
<dbReference type="InterPro" id="IPR011483">
    <property type="entry name" value="Sde182_NH-like"/>
</dbReference>
<dbReference type="Proteomes" id="UP001303407">
    <property type="component" value="Chromosome"/>
</dbReference>
<reference evidence="3 4" key="1">
    <citation type="submission" date="2023-09" db="EMBL/GenBank/DDBJ databases">
        <title>Thalassobella suaedae gen. nov., sp. nov., a marine bacterium of the family Flavobacteriaceae isolated from a halophyte Suaeda japonica.</title>
        <authorList>
            <person name="Lee S.Y."/>
            <person name="Hwang C.Y."/>
        </authorList>
    </citation>
    <scope>NUCLEOTIDE SEQUENCE [LARGE SCALE GENOMIC DNA]</scope>
    <source>
        <strain evidence="3 4">HL-DH10</strain>
    </source>
</reference>
<evidence type="ECO:0000313" key="3">
    <source>
        <dbReference type="EMBL" id="WNH12351.1"/>
    </source>
</evidence>
<evidence type="ECO:0000313" key="4">
    <source>
        <dbReference type="Proteomes" id="UP001303407"/>
    </source>
</evidence>
<accession>A0ABY9Y2A3</accession>
<feature type="domain" description="Cellulose-binding Sde182 nucleoside hydrolase-like" evidence="2">
    <location>
        <begin position="37"/>
        <end position="99"/>
    </location>
</feature>
<sequence length="118" mass="13377">MPRKKLKRVANIVLMGVFSVMFLTQCSHAKQKSPKPRILISTDIGGTDPDDFQSMIHLLMYADLFKIEGLVSTSFKTGTTQDLLDMIALYEMEISPTLNSFLENNKELELFQNTGKLF</sequence>
<gene>
    <name evidence="3" type="ORF">RHP49_15850</name>
</gene>
<dbReference type="InterPro" id="IPR036452">
    <property type="entry name" value="Ribo_hydro-like"/>
</dbReference>
<dbReference type="Gene3D" id="3.90.245.10">
    <property type="entry name" value="Ribonucleoside hydrolase-like"/>
    <property type="match status" value="1"/>
</dbReference>
<organism evidence="3 4">
    <name type="scientific">Thalassobellus suaedae</name>
    <dbReference type="NCBI Taxonomy" id="3074124"/>
    <lineage>
        <taxon>Bacteria</taxon>
        <taxon>Pseudomonadati</taxon>
        <taxon>Bacteroidota</taxon>
        <taxon>Flavobacteriia</taxon>
        <taxon>Flavobacteriales</taxon>
        <taxon>Flavobacteriaceae</taxon>
        <taxon>Thalassobellus</taxon>
    </lineage>
</organism>
<dbReference type="RefSeq" id="WP_415862332.1">
    <property type="nucleotide sequence ID" value="NZ_CP134536.1"/>
</dbReference>